<protein>
    <submittedName>
        <fullName evidence="3">Formylglycine-generating enzyme family protein</fullName>
    </submittedName>
</protein>
<dbReference type="RefSeq" id="WP_274321787.1">
    <property type="nucleotide sequence ID" value="NZ_CP118158.1"/>
</dbReference>
<reference evidence="3 4" key="1">
    <citation type="journal article" date="2019" name="Int. J. Syst. Evol. Microbiol.">
        <title>The Global Catalogue of Microorganisms (GCM) 10K type strain sequencing project: providing services to taxonomists for standard genome sequencing and annotation.</title>
        <authorList>
            <consortium name="The Broad Institute Genomics Platform"/>
            <consortium name="The Broad Institute Genome Sequencing Center for Infectious Disease"/>
            <person name="Wu L."/>
            <person name="Ma J."/>
        </authorList>
    </citation>
    <scope>NUCLEOTIDE SEQUENCE [LARGE SCALE GENOMIC DNA]</scope>
    <source>
        <strain evidence="3 4">XZYJT29</strain>
    </source>
</reference>
<dbReference type="Pfam" id="PF03781">
    <property type="entry name" value="FGE-sulfatase"/>
    <property type="match status" value="1"/>
</dbReference>
<dbReference type="InterPro" id="IPR051043">
    <property type="entry name" value="Sulfatase_Mod_Factor_Kinase"/>
</dbReference>
<keyword evidence="4" id="KW-1185">Reference proteome</keyword>
<gene>
    <name evidence="3" type="ORF">ACFQMA_12795</name>
</gene>
<dbReference type="GeneID" id="78820999"/>
<sequence length="330" mass="36887">MSEDDRACCSPARETGDTGHGDASTADPDWRTEPATDDERTDRMVRIDGGTFRMGTDEDVGFPEDGEGPAREVTTDPYYVDRYAVTNAEFLEFVRDTGYTTDAERFGWSFVFEDFVAEGDREHARDRVPGADWWLAVSGADWFHPRGPSSSVVDDDLLKHPVTHVSWADAAAYAEWAGKRLPTEAEWERAARGGREGTRFPWGDELEPDGEHRCNVWQGDFPERNTGADGYLATAPVDAYEPNDFGLRNVCGNVWEWCRDWFGAGHHTTDAYDPENPVGPESGDERVMRGGSHLCHESWCNRYRLAARSKNDPESSTGNVGFRCVVDAGR</sequence>
<proteinExistence type="predicted"/>
<dbReference type="InterPro" id="IPR005532">
    <property type="entry name" value="SUMF_dom"/>
</dbReference>
<dbReference type="Proteomes" id="UP001596432">
    <property type="component" value="Unassembled WGS sequence"/>
</dbReference>
<organism evidence="3 4">
    <name type="scientific">Halosimplex aquaticum</name>
    <dbReference type="NCBI Taxonomy" id="3026162"/>
    <lineage>
        <taxon>Archaea</taxon>
        <taxon>Methanobacteriati</taxon>
        <taxon>Methanobacteriota</taxon>
        <taxon>Stenosarchaea group</taxon>
        <taxon>Halobacteria</taxon>
        <taxon>Halobacteriales</taxon>
        <taxon>Haloarculaceae</taxon>
        <taxon>Halosimplex</taxon>
    </lineage>
</organism>
<evidence type="ECO:0000256" key="1">
    <source>
        <dbReference type="SAM" id="MobiDB-lite"/>
    </source>
</evidence>
<feature type="region of interest" description="Disordered" evidence="1">
    <location>
        <begin position="1"/>
        <end position="73"/>
    </location>
</feature>
<dbReference type="InterPro" id="IPR016187">
    <property type="entry name" value="CTDL_fold"/>
</dbReference>
<feature type="domain" description="Sulfatase-modifying factor enzyme-like" evidence="2">
    <location>
        <begin position="41"/>
        <end position="325"/>
    </location>
</feature>
<dbReference type="PANTHER" id="PTHR23150:SF19">
    <property type="entry name" value="FORMYLGLYCINE-GENERATING ENZYME"/>
    <property type="match status" value="1"/>
</dbReference>
<dbReference type="InterPro" id="IPR042095">
    <property type="entry name" value="SUMF_sf"/>
</dbReference>
<accession>A0ABD5XZY2</accession>
<feature type="compositionally biased region" description="Acidic residues" evidence="1">
    <location>
        <begin position="57"/>
        <end position="67"/>
    </location>
</feature>
<dbReference type="AlphaFoldDB" id="A0ABD5XZY2"/>
<evidence type="ECO:0000259" key="2">
    <source>
        <dbReference type="Pfam" id="PF03781"/>
    </source>
</evidence>
<dbReference type="Gene3D" id="3.90.1580.10">
    <property type="entry name" value="paralog of FGE (formylglycine-generating enzyme)"/>
    <property type="match status" value="1"/>
</dbReference>
<feature type="compositionally biased region" description="Basic and acidic residues" evidence="1">
    <location>
        <begin position="28"/>
        <end position="46"/>
    </location>
</feature>
<evidence type="ECO:0000313" key="4">
    <source>
        <dbReference type="Proteomes" id="UP001596432"/>
    </source>
</evidence>
<dbReference type="PANTHER" id="PTHR23150">
    <property type="entry name" value="SULFATASE MODIFYING FACTOR 1, 2"/>
    <property type="match status" value="1"/>
</dbReference>
<dbReference type="EMBL" id="JBHTAS010000001">
    <property type="protein sequence ID" value="MFC7140693.1"/>
    <property type="molecule type" value="Genomic_DNA"/>
</dbReference>
<evidence type="ECO:0000313" key="3">
    <source>
        <dbReference type="EMBL" id="MFC7140693.1"/>
    </source>
</evidence>
<dbReference type="SUPFAM" id="SSF56436">
    <property type="entry name" value="C-type lectin-like"/>
    <property type="match status" value="1"/>
</dbReference>
<comment type="caution">
    <text evidence="3">The sequence shown here is derived from an EMBL/GenBank/DDBJ whole genome shotgun (WGS) entry which is preliminary data.</text>
</comment>
<name>A0ABD5XZY2_9EURY</name>